<dbReference type="AlphaFoldDB" id="X5MLL8"/>
<dbReference type="Proteomes" id="UP000032160">
    <property type="component" value="Chromosome I"/>
</dbReference>
<organism evidence="1 2">
    <name type="scientific">Candidatus Phaeomarinibacter ectocarpi</name>
    <dbReference type="NCBI Taxonomy" id="1458461"/>
    <lineage>
        <taxon>Bacteria</taxon>
        <taxon>Pseudomonadati</taxon>
        <taxon>Pseudomonadota</taxon>
        <taxon>Alphaproteobacteria</taxon>
        <taxon>Hyphomicrobiales</taxon>
        <taxon>Parvibaculaceae</taxon>
        <taxon>Candidatus Phaeomarinibacter</taxon>
    </lineage>
</organism>
<reference evidence="1 2" key="1">
    <citation type="journal article" date="2014" name="Front. Genet.">
        <title>Genome and metabolic network of "Candidatus Phaeomarinobacter ectocarpi" Ec32, a new candidate genus of Alphaproteobacteria frequently associated with brown algae.</title>
        <authorList>
            <person name="Dittami S.M."/>
            <person name="Barbeyron T."/>
            <person name="Boyen C."/>
            <person name="Cambefort J."/>
            <person name="Collet G."/>
            <person name="Delage L."/>
            <person name="Gobet A."/>
            <person name="Groisillier A."/>
            <person name="Leblanc C."/>
            <person name="Michel G."/>
            <person name="Scornet D."/>
            <person name="Siegel A."/>
            <person name="Tapia J.E."/>
            <person name="Tonon T."/>
        </authorList>
    </citation>
    <scope>NUCLEOTIDE SEQUENCE [LARGE SCALE GENOMIC DNA]</scope>
    <source>
        <strain evidence="1 2">Ec32</strain>
    </source>
</reference>
<sequence>MRKALEALEKRLPVNVSLDITYDDTIKREVVRGTSKVTGETVMEFPTEQMQKLIRGLREELGLTVDEQV</sequence>
<name>X5MLL8_9HYPH</name>
<dbReference type="Gene3D" id="3.30.160.170">
    <property type="entry name" value="FlaG-like"/>
    <property type="match status" value="1"/>
</dbReference>
<dbReference type="InterPro" id="IPR005186">
    <property type="entry name" value="FlaG"/>
</dbReference>
<evidence type="ECO:0000313" key="1">
    <source>
        <dbReference type="EMBL" id="CDO58521.1"/>
    </source>
</evidence>
<accession>X5MLL8</accession>
<dbReference type="EMBL" id="HG966617">
    <property type="protein sequence ID" value="CDO58521.1"/>
    <property type="molecule type" value="Genomic_DNA"/>
</dbReference>
<dbReference type="KEGG" id="pect:BN1012_Phect307"/>
<dbReference type="HOGENOM" id="CLU_2768187_0_0_5"/>
<dbReference type="SUPFAM" id="SSF160214">
    <property type="entry name" value="FlaG-like"/>
    <property type="match status" value="1"/>
</dbReference>
<dbReference type="InterPro" id="IPR035924">
    <property type="entry name" value="FlaG-like_sf"/>
</dbReference>
<proteinExistence type="predicted"/>
<keyword evidence="2" id="KW-1185">Reference proteome</keyword>
<protein>
    <submittedName>
        <fullName evidence="1">Uncharacterized protein</fullName>
    </submittedName>
</protein>
<gene>
    <name evidence="1" type="ORF">BN1012_Phect307</name>
</gene>
<evidence type="ECO:0000313" key="2">
    <source>
        <dbReference type="Proteomes" id="UP000032160"/>
    </source>
</evidence>
<dbReference type="Pfam" id="PF03646">
    <property type="entry name" value="FlaG"/>
    <property type="match status" value="1"/>
</dbReference>